<gene>
    <name evidence="1" type="ORF">ZEAMMB73_Zm00001d047167</name>
</gene>
<sequence length="97" mass="11210">MIHEYACDNAEAQEWALELFRRDWLVELYNAMQAEAEVVAEMITDKTFARKVIACAYELYAMDWIGKNHYTSDPELILLTDGASKGVMQMLNTNTRK</sequence>
<name>A0A1D6P7H4_MAIZE</name>
<organism evidence="1">
    <name type="scientific">Zea mays</name>
    <name type="common">Maize</name>
    <dbReference type="NCBI Taxonomy" id="4577"/>
    <lineage>
        <taxon>Eukaryota</taxon>
        <taxon>Viridiplantae</taxon>
        <taxon>Streptophyta</taxon>
        <taxon>Embryophyta</taxon>
        <taxon>Tracheophyta</taxon>
        <taxon>Spermatophyta</taxon>
        <taxon>Magnoliopsida</taxon>
        <taxon>Liliopsida</taxon>
        <taxon>Poales</taxon>
        <taxon>Poaceae</taxon>
        <taxon>PACMAD clade</taxon>
        <taxon>Panicoideae</taxon>
        <taxon>Andropogonodae</taxon>
        <taxon>Andropogoneae</taxon>
        <taxon>Tripsacinae</taxon>
        <taxon>Zea</taxon>
    </lineage>
</organism>
<protein>
    <submittedName>
        <fullName evidence="1">Transcription factor VOZ1</fullName>
    </submittedName>
</protein>
<proteinExistence type="predicted"/>
<dbReference type="EMBL" id="CM000785">
    <property type="protein sequence ID" value="AQL05785.1"/>
    <property type="molecule type" value="Genomic_DNA"/>
</dbReference>
<evidence type="ECO:0000313" key="1">
    <source>
        <dbReference type="EMBL" id="AQL05785.1"/>
    </source>
</evidence>
<dbReference type="AlphaFoldDB" id="A0A1D6P7H4"/>
<reference evidence="1" key="1">
    <citation type="submission" date="2015-12" db="EMBL/GenBank/DDBJ databases">
        <title>Update maize B73 reference genome by single molecule sequencing technologies.</title>
        <authorList>
            <consortium name="Maize Genome Sequencing Project"/>
            <person name="Ware D."/>
        </authorList>
    </citation>
    <scope>NUCLEOTIDE SEQUENCE</scope>
    <source>
        <tissue evidence="1">Seedling</tissue>
    </source>
</reference>
<accession>A0A1D6P7H4</accession>